<feature type="transmembrane region" description="Helical" evidence="2">
    <location>
        <begin position="112"/>
        <end position="131"/>
    </location>
</feature>
<dbReference type="GO" id="GO:0004190">
    <property type="term" value="F:aspartic-type endopeptidase activity"/>
    <property type="evidence" value="ECO:0007669"/>
    <property type="project" value="InterPro"/>
</dbReference>
<dbReference type="GO" id="GO:0005886">
    <property type="term" value="C:plasma membrane"/>
    <property type="evidence" value="ECO:0007669"/>
    <property type="project" value="TreeGrafter"/>
</dbReference>
<evidence type="ECO:0000259" key="3">
    <source>
        <dbReference type="Pfam" id="PF01478"/>
    </source>
</evidence>
<feature type="transmembrane region" description="Helical" evidence="2">
    <location>
        <begin position="86"/>
        <end position="106"/>
    </location>
</feature>
<keyword evidence="2" id="KW-0812">Transmembrane</keyword>
<dbReference type="EMBL" id="WBZB01000006">
    <property type="protein sequence ID" value="KAB3532803.1"/>
    <property type="molecule type" value="Genomic_DNA"/>
</dbReference>
<feature type="transmembrane region" description="Helical" evidence="2">
    <location>
        <begin position="6"/>
        <end position="26"/>
    </location>
</feature>
<dbReference type="Proteomes" id="UP000465601">
    <property type="component" value="Unassembled WGS sequence"/>
</dbReference>
<evidence type="ECO:0000313" key="5">
    <source>
        <dbReference type="Proteomes" id="UP000465601"/>
    </source>
</evidence>
<dbReference type="InterPro" id="IPR050882">
    <property type="entry name" value="Prepilin_peptidase/N-MTase"/>
</dbReference>
<protein>
    <submittedName>
        <fullName evidence="4">Prepilin peptidase</fullName>
    </submittedName>
</protein>
<dbReference type="InterPro" id="IPR000045">
    <property type="entry name" value="Prepilin_IV_endopep_pep"/>
</dbReference>
<dbReference type="OrthoDB" id="9789291at2"/>
<feature type="transmembrane region" description="Helical" evidence="2">
    <location>
        <begin position="143"/>
        <end position="173"/>
    </location>
</feature>
<dbReference type="PANTHER" id="PTHR30487">
    <property type="entry name" value="TYPE 4 PREPILIN-LIKE PROTEINS LEADER PEPTIDE-PROCESSING ENZYME"/>
    <property type="match status" value="1"/>
</dbReference>
<name>A0A833HR52_9FIRM</name>
<gene>
    <name evidence="4" type="ORF">F8153_01680</name>
</gene>
<evidence type="ECO:0000256" key="1">
    <source>
        <dbReference type="ARBA" id="ARBA00005801"/>
    </source>
</evidence>
<dbReference type="PANTHER" id="PTHR30487:SF0">
    <property type="entry name" value="PREPILIN LEADER PEPTIDASE_N-METHYLTRANSFERASE-RELATED"/>
    <property type="match status" value="1"/>
</dbReference>
<dbReference type="RefSeq" id="WP_151864616.1">
    <property type="nucleotide sequence ID" value="NZ_WBZB01000006.1"/>
</dbReference>
<feature type="transmembrane region" description="Helical" evidence="2">
    <location>
        <begin position="185"/>
        <end position="201"/>
    </location>
</feature>
<accession>A0A833HR52</accession>
<keyword evidence="2" id="KW-0472">Membrane</keyword>
<sequence length="202" mass="22614">MQQIMIIFLSLIVGILMNICSLNIHIFKEQSLTRRETFLFLFLLSFIMIAYQWLYKTYGYTIKFLFMALLFATLTAISIEDYRSKIIPDLLIIVGMIIGFILIPFINNIYLLDHLATGVIGGGLIAIFSVISKGAIGLGDAKLTALIGLYMGMMGALVVILTATFICGIFGLILLTFKIKNRKSTIPFAPFVLLSFIIFNFV</sequence>
<dbReference type="Pfam" id="PF01478">
    <property type="entry name" value="Peptidase_A24"/>
    <property type="match status" value="1"/>
</dbReference>
<comment type="caution">
    <text evidence="4">The sequence shown here is derived from an EMBL/GenBank/DDBJ whole genome shotgun (WGS) entry which is preliminary data.</text>
</comment>
<evidence type="ECO:0000313" key="4">
    <source>
        <dbReference type="EMBL" id="KAB3532803.1"/>
    </source>
</evidence>
<feature type="transmembrane region" description="Helical" evidence="2">
    <location>
        <begin position="60"/>
        <end position="79"/>
    </location>
</feature>
<dbReference type="AlphaFoldDB" id="A0A833HR52"/>
<dbReference type="GO" id="GO:0006465">
    <property type="term" value="P:signal peptide processing"/>
    <property type="evidence" value="ECO:0007669"/>
    <property type="project" value="TreeGrafter"/>
</dbReference>
<dbReference type="Gene3D" id="1.20.120.1220">
    <property type="match status" value="1"/>
</dbReference>
<organism evidence="4 5">
    <name type="scientific">Alkaliphilus serpentinus</name>
    <dbReference type="NCBI Taxonomy" id="1482731"/>
    <lineage>
        <taxon>Bacteria</taxon>
        <taxon>Bacillati</taxon>
        <taxon>Bacillota</taxon>
        <taxon>Clostridia</taxon>
        <taxon>Peptostreptococcales</taxon>
        <taxon>Natronincolaceae</taxon>
        <taxon>Alkaliphilus</taxon>
    </lineage>
</organism>
<comment type="similarity">
    <text evidence="1">Belongs to the peptidase A24 family.</text>
</comment>
<evidence type="ECO:0000256" key="2">
    <source>
        <dbReference type="SAM" id="Phobius"/>
    </source>
</evidence>
<proteinExistence type="inferred from homology"/>
<reference evidence="4 5" key="1">
    <citation type="submission" date="2019-10" db="EMBL/GenBank/DDBJ databases">
        <title>Alkaliphilus serpentinus sp. nov. and Alkaliphilus pronyensis sp. nov., two novel anaerobic alkaliphilic species isolated from the serpentinized-hosted hydrothermal field of the Prony Bay (New Caledonia).</title>
        <authorList>
            <person name="Postec A."/>
        </authorList>
    </citation>
    <scope>NUCLEOTIDE SEQUENCE [LARGE SCALE GENOMIC DNA]</scope>
    <source>
        <strain evidence="4 5">LacT</strain>
    </source>
</reference>
<keyword evidence="2" id="KW-1133">Transmembrane helix</keyword>
<feature type="transmembrane region" description="Helical" evidence="2">
    <location>
        <begin position="38"/>
        <end position="54"/>
    </location>
</feature>
<keyword evidence="5" id="KW-1185">Reference proteome</keyword>
<feature type="domain" description="Prepilin type IV endopeptidase peptidase" evidence="3">
    <location>
        <begin position="69"/>
        <end position="172"/>
    </location>
</feature>